<evidence type="ECO:0000256" key="5">
    <source>
        <dbReference type="ARBA" id="ARBA00023002"/>
    </source>
</evidence>
<comment type="cofactor">
    <cofactor evidence="1 6">
        <name>FAD</name>
        <dbReference type="ChEBI" id="CHEBI:57692"/>
    </cofactor>
</comment>
<dbReference type="Proteomes" id="UP000315133">
    <property type="component" value="Unassembled WGS sequence"/>
</dbReference>
<proteinExistence type="inferred from homology"/>
<dbReference type="GO" id="GO:0035999">
    <property type="term" value="P:tetrahydrofolate interconversion"/>
    <property type="evidence" value="ECO:0007669"/>
    <property type="project" value="UniProtKB-UniPathway"/>
</dbReference>
<keyword evidence="5 6" id="KW-0560">Oxidoreductase</keyword>
<name>A0A543K7P7_9MICO</name>
<dbReference type="SUPFAM" id="SSF51730">
    <property type="entry name" value="FAD-linked oxidoreductase"/>
    <property type="match status" value="1"/>
</dbReference>
<dbReference type="OrthoDB" id="9812555at2"/>
<dbReference type="InterPro" id="IPR003171">
    <property type="entry name" value="Mehydrof_redctse-like"/>
</dbReference>
<comment type="caution">
    <text evidence="7">The sequence shown here is derived from an EMBL/GenBank/DDBJ whole genome shotgun (WGS) entry which is preliminary data.</text>
</comment>
<reference evidence="7 8" key="1">
    <citation type="submission" date="2019-06" db="EMBL/GenBank/DDBJ databases">
        <title>Sequencing the genomes of 1000 actinobacteria strains.</title>
        <authorList>
            <person name="Klenk H.-P."/>
        </authorList>
    </citation>
    <scope>NUCLEOTIDE SEQUENCE [LARGE SCALE GENOMIC DNA]</scope>
    <source>
        <strain evidence="7 8">DSM 12362</strain>
    </source>
</reference>
<keyword evidence="8" id="KW-1185">Reference proteome</keyword>
<keyword evidence="3 6" id="KW-0285">Flavoprotein</keyword>
<dbReference type="RefSeq" id="WP_141820415.1">
    <property type="nucleotide sequence ID" value="NZ_BAAAIL010000001.1"/>
</dbReference>
<evidence type="ECO:0000256" key="2">
    <source>
        <dbReference type="ARBA" id="ARBA00004777"/>
    </source>
</evidence>
<evidence type="ECO:0000256" key="1">
    <source>
        <dbReference type="ARBA" id="ARBA00001974"/>
    </source>
</evidence>
<dbReference type="GO" id="GO:0006555">
    <property type="term" value="P:methionine metabolic process"/>
    <property type="evidence" value="ECO:0007669"/>
    <property type="project" value="InterPro"/>
</dbReference>
<evidence type="ECO:0000313" key="8">
    <source>
        <dbReference type="Proteomes" id="UP000315133"/>
    </source>
</evidence>
<dbReference type="Gene3D" id="3.20.20.220">
    <property type="match status" value="1"/>
</dbReference>
<dbReference type="InterPro" id="IPR029041">
    <property type="entry name" value="FAD-linked_oxidoreductase-like"/>
</dbReference>
<dbReference type="EMBL" id="VFPU01000002">
    <property type="protein sequence ID" value="TQM91053.1"/>
    <property type="molecule type" value="Genomic_DNA"/>
</dbReference>
<evidence type="ECO:0000256" key="6">
    <source>
        <dbReference type="RuleBase" id="RU003862"/>
    </source>
</evidence>
<organism evidence="7 8">
    <name type="scientific">Ornithinimicrobium humiphilum</name>
    <dbReference type="NCBI Taxonomy" id="125288"/>
    <lineage>
        <taxon>Bacteria</taxon>
        <taxon>Bacillati</taxon>
        <taxon>Actinomycetota</taxon>
        <taxon>Actinomycetes</taxon>
        <taxon>Micrococcales</taxon>
        <taxon>Ornithinimicrobiaceae</taxon>
        <taxon>Ornithinimicrobium</taxon>
    </lineage>
</organism>
<evidence type="ECO:0000256" key="3">
    <source>
        <dbReference type="ARBA" id="ARBA00022630"/>
    </source>
</evidence>
<protein>
    <recommendedName>
        <fullName evidence="6">Methylenetetrahydrofolate reductase</fullName>
    </recommendedName>
</protein>
<comment type="pathway">
    <text evidence="2 6">One-carbon metabolism; tetrahydrofolate interconversion.</text>
</comment>
<dbReference type="Pfam" id="PF02219">
    <property type="entry name" value="MTHFR"/>
    <property type="match status" value="1"/>
</dbReference>
<evidence type="ECO:0000313" key="7">
    <source>
        <dbReference type="EMBL" id="TQM91053.1"/>
    </source>
</evidence>
<dbReference type="GO" id="GO:0004489">
    <property type="term" value="F:methylenetetrahydrofolate reductase [NAD(P)H] activity"/>
    <property type="evidence" value="ECO:0007669"/>
    <property type="project" value="InterPro"/>
</dbReference>
<comment type="similarity">
    <text evidence="6">Belongs to the methylenetetrahydrofolate reductase family.</text>
</comment>
<accession>A0A543K7P7</accession>
<keyword evidence="4 6" id="KW-0274">FAD</keyword>
<gene>
    <name evidence="7" type="ORF">FB476_2772</name>
</gene>
<evidence type="ECO:0000256" key="4">
    <source>
        <dbReference type="ARBA" id="ARBA00022827"/>
    </source>
</evidence>
<dbReference type="UniPathway" id="UPA00193"/>
<dbReference type="AlphaFoldDB" id="A0A543K7P7"/>
<sequence length="263" mass="29251">MTTPQPRTAETRISVELVPRSAESLTAEMAEIAQRLPGVTTINVPDLLKFPLRSWDACGVVRGAPARADGTAYPVIPHVRAADVDPDAPLPMAEAIRAHGITEVLVVSGDDADYFTHHTYPVDAVDVIRRFRAELPEVRVYAGLDPYRSGIATEMRYLERKLSAGAVGVFTQPFFDTSYMATWGRVLPSDIEVWWGATTVTTQASIGYWRRRNLVAFPRDFEPTLAWQRDYARRAIDAAGEQGQNIYLMPVRTSVLDYLEGVI</sequence>